<dbReference type="OrthoDB" id="6159439at2759"/>
<dbReference type="InterPro" id="IPR001356">
    <property type="entry name" value="HD"/>
</dbReference>
<evidence type="ECO:0000256" key="4">
    <source>
        <dbReference type="ARBA" id="ARBA00023242"/>
    </source>
</evidence>
<dbReference type="GO" id="GO:0000977">
    <property type="term" value="F:RNA polymerase II transcription regulatory region sequence-specific DNA binding"/>
    <property type="evidence" value="ECO:0007669"/>
    <property type="project" value="TreeGrafter"/>
</dbReference>
<dbReference type="InterPro" id="IPR020479">
    <property type="entry name" value="HD_metazoa"/>
</dbReference>
<dbReference type="PROSITE" id="PS00027">
    <property type="entry name" value="HOMEOBOX_1"/>
    <property type="match status" value="1"/>
</dbReference>
<feature type="region of interest" description="Disordered" evidence="7">
    <location>
        <begin position="362"/>
        <end position="401"/>
    </location>
</feature>
<dbReference type="SUPFAM" id="SSF46689">
    <property type="entry name" value="Homeodomain-like"/>
    <property type="match status" value="1"/>
</dbReference>
<proteinExistence type="predicted"/>
<feature type="domain" description="Homeobox" evidence="8">
    <location>
        <begin position="294"/>
        <end position="354"/>
    </location>
</feature>
<dbReference type="STRING" id="35525.A0A164UQJ2"/>
<dbReference type="SMART" id="SM00389">
    <property type="entry name" value="HOX"/>
    <property type="match status" value="1"/>
</dbReference>
<name>A0A164UQJ2_9CRUS</name>
<evidence type="ECO:0000256" key="1">
    <source>
        <dbReference type="ARBA" id="ARBA00004123"/>
    </source>
</evidence>
<dbReference type="CDD" id="cd00086">
    <property type="entry name" value="homeodomain"/>
    <property type="match status" value="1"/>
</dbReference>
<dbReference type="Gene3D" id="1.10.10.60">
    <property type="entry name" value="Homeodomain-like"/>
    <property type="match status" value="1"/>
</dbReference>
<evidence type="ECO:0000256" key="2">
    <source>
        <dbReference type="ARBA" id="ARBA00023125"/>
    </source>
</evidence>
<dbReference type="InterPro" id="IPR042982">
    <property type="entry name" value="GBX-1/2"/>
</dbReference>
<protein>
    <recommendedName>
        <fullName evidence="8">Homeobox domain-containing protein</fullName>
    </recommendedName>
</protein>
<accession>A0A164UQJ2</accession>
<evidence type="ECO:0000259" key="8">
    <source>
        <dbReference type="PROSITE" id="PS50071"/>
    </source>
</evidence>
<feature type="compositionally biased region" description="Low complexity" evidence="7">
    <location>
        <begin position="372"/>
        <end position="390"/>
    </location>
</feature>
<keyword evidence="10" id="KW-1185">Reference proteome</keyword>
<feature type="region of interest" description="Disordered" evidence="7">
    <location>
        <begin position="206"/>
        <end position="226"/>
    </location>
</feature>
<feature type="compositionally biased region" description="Low complexity" evidence="7">
    <location>
        <begin position="427"/>
        <end position="438"/>
    </location>
</feature>
<dbReference type="PROSITE" id="PS50071">
    <property type="entry name" value="HOMEOBOX_2"/>
    <property type="match status" value="1"/>
</dbReference>
<evidence type="ECO:0000256" key="7">
    <source>
        <dbReference type="SAM" id="MobiDB-lite"/>
    </source>
</evidence>
<evidence type="ECO:0000256" key="5">
    <source>
        <dbReference type="PROSITE-ProRule" id="PRU00108"/>
    </source>
</evidence>
<dbReference type="PANTHER" id="PTHR24334:SF0">
    <property type="entry name" value="HOMEOBOX PROTEIN UNPLUGGED"/>
    <property type="match status" value="1"/>
</dbReference>
<dbReference type="GO" id="GO:0000981">
    <property type="term" value="F:DNA-binding transcription factor activity, RNA polymerase II-specific"/>
    <property type="evidence" value="ECO:0007669"/>
    <property type="project" value="InterPro"/>
</dbReference>
<evidence type="ECO:0000313" key="9">
    <source>
        <dbReference type="EMBL" id="KZS11581.1"/>
    </source>
</evidence>
<comment type="subcellular location">
    <subcellularLocation>
        <location evidence="1 5 6">Nucleus</location>
    </subcellularLocation>
</comment>
<keyword evidence="4 5" id="KW-0539">Nucleus</keyword>
<feature type="compositionally biased region" description="Polar residues" evidence="7">
    <location>
        <begin position="207"/>
        <end position="218"/>
    </location>
</feature>
<dbReference type="GO" id="GO:0051960">
    <property type="term" value="P:regulation of nervous system development"/>
    <property type="evidence" value="ECO:0007669"/>
    <property type="project" value="TreeGrafter"/>
</dbReference>
<dbReference type="GO" id="GO:0005634">
    <property type="term" value="C:nucleus"/>
    <property type="evidence" value="ECO:0007669"/>
    <property type="project" value="UniProtKB-SubCell"/>
</dbReference>
<dbReference type="PRINTS" id="PR00024">
    <property type="entry name" value="HOMEOBOX"/>
</dbReference>
<reference evidence="9 10" key="1">
    <citation type="submission" date="2016-03" db="EMBL/GenBank/DDBJ databases">
        <title>EvidentialGene: Evidence-directed Construction of Genes on Genomes.</title>
        <authorList>
            <person name="Gilbert D.G."/>
            <person name="Choi J.-H."/>
            <person name="Mockaitis K."/>
            <person name="Colbourne J."/>
            <person name="Pfrender M."/>
        </authorList>
    </citation>
    <scope>NUCLEOTIDE SEQUENCE [LARGE SCALE GENOMIC DNA]</scope>
    <source>
        <strain evidence="9 10">Xinb3</strain>
        <tissue evidence="9">Complete organism</tissue>
    </source>
</reference>
<evidence type="ECO:0000313" key="10">
    <source>
        <dbReference type="Proteomes" id="UP000076858"/>
    </source>
</evidence>
<gene>
    <name evidence="9" type="ORF">APZ42_023720</name>
</gene>
<dbReference type="Proteomes" id="UP000076858">
    <property type="component" value="Unassembled WGS sequence"/>
</dbReference>
<sequence length="494" mass="54023">MENENSEFWDFAIPPDTSGERADEKHPYAHNGRVRRLRQFRVIAEFVMESSRFPPGSNFQSWLNPLDPTVMLAAAAAGSVCAPPSMGLSDSVSSSTSSISDSSANRFAPLVYQHFFHHLPPIRNQQHFDLLTYHAAALHQHLAVAAAAASNRTFQQCQQLPPLVTNSMPFAGVSATGLPTADEERSAKKSACIGYSVADLLSDHQRPNSCDRINNTSPERSESELDILSEGNSSTEEDLFQEKNQHIYPANNSLGCGEGPDREVDSFGTAGSAVAVTSSDSSIDATLSNGGGNNKNRRRRTAFSTHQLIELEREFQAKKYLSLTERSQIAHQLRLSEVQIKIWFQNRRAKWKRVKAALVTGGSSRMNGGGQHSNNQHHSQSLSYHQQLHSDGNPHHPPQQKLVVPIPVHVNRIALRSQHQQMEKNPSGAAISSSAVAIQRQRPSPVTELNLSSASPFRSSGSTLFRSPSHSRSVYPSDQGSSPTAGDPLVSNSV</sequence>
<comment type="caution">
    <text evidence="9">The sequence shown here is derived from an EMBL/GenBank/DDBJ whole genome shotgun (WGS) entry which is preliminary data.</text>
</comment>
<feature type="compositionally biased region" description="Polar residues" evidence="7">
    <location>
        <begin position="441"/>
        <end position="494"/>
    </location>
</feature>
<dbReference type="EMBL" id="LRGB01001579">
    <property type="protein sequence ID" value="KZS11581.1"/>
    <property type="molecule type" value="Genomic_DNA"/>
</dbReference>
<keyword evidence="3 5" id="KW-0371">Homeobox</keyword>
<dbReference type="InterPro" id="IPR009057">
    <property type="entry name" value="Homeodomain-like_sf"/>
</dbReference>
<evidence type="ECO:0000256" key="3">
    <source>
        <dbReference type="ARBA" id="ARBA00023155"/>
    </source>
</evidence>
<keyword evidence="2 5" id="KW-0238">DNA-binding</keyword>
<dbReference type="Pfam" id="PF00046">
    <property type="entry name" value="Homeodomain"/>
    <property type="match status" value="1"/>
</dbReference>
<feature type="region of interest" description="Disordered" evidence="7">
    <location>
        <begin position="1"/>
        <end position="25"/>
    </location>
</feature>
<organism evidence="9 10">
    <name type="scientific">Daphnia magna</name>
    <dbReference type="NCBI Taxonomy" id="35525"/>
    <lineage>
        <taxon>Eukaryota</taxon>
        <taxon>Metazoa</taxon>
        <taxon>Ecdysozoa</taxon>
        <taxon>Arthropoda</taxon>
        <taxon>Crustacea</taxon>
        <taxon>Branchiopoda</taxon>
        <taxon>Diplostraca</taxon>
        <taxon>Cladocera</taxon>
        <taxon>Anomopoda</taxon>
        <taxon>Daphniidae</taxon>
        <taxon>Daphnia</taxon>
    </lineage>
</organism>
<dbReference type="AlphaFoldDB" id="A0A164UQJ2"/>
<feature type="DNA-binding region" description="Homeobox" evidence="5">
    <location>
        <begin position="296"/>
        <end position="355"/>
    </location>
</feature>
<feature type="region of interest" description="Disordered" evidence="7">
    <location>
        <begin position="417"/>
        <end position="494"/>
    </location>
</feature>
<dbReference type="InterPro" id="IPR017970">
    <property type="entry name" value="Homeobox_CS"/>
</dbReference>
<dbReference type="PANTHER" id="PTHR24334">
    <property type="entry name" value="HOMEOBOX PROTEIN GBX"/>
    <property type="match status" value="1"/>
</dbReference>
<evidence type="ECO:0000256" key="6">
    <source>
        <dbReference type="RuleBase" id="RU000682"/>
    </source>
</evidence>